<keyword evidence="2" id="KW-1185">Reference proteome</keyword>
<protein>
    <submittedName>
        <fullName evidence="1">Uncharacterized protein</fullName>
    </submittedName>
</protein>
<sequence>MGHVVVQPALQDAFKRYKKLHAEAMRKRSGNVLVYQPGGQLCNILRGTLAAFLFALLTDRVLIVHPGTWYRSFYDVFERPGFDIEFNAHAHSWVQRHGENLDMDSHWERLLCSDLGHTFKHSTLTISGGAKYFNSFLYRNPHYQDVIQSWFTDGDIARPLTRLLFRPVPEVFKLKEQFIANKFPRNVYRIGMHIRTEHPPTQAEWDAFKSCATAVTPASKRETAKWFVATDREISRKEATKQFSNVKTPLFIGEKFFNAGNNINAQREAVADILVAAEGDKAAPRLHDPPHFLAPRLHDPPHFLAPRLH</sequence>
<comment type="caution">
    <text evidence="1">The sequence shown here is derived from an EMBL/GenBank/DDBJ whole genome shotgun (WGS) entry which is preliminary data.</text>
</comment>
<organism evidence="1 2">
    <name type="scientific">Cymbomonas tetramitiformis</name>
    <dbReference type="NCBI Taxonomy" id="36881"/>
    <lineage>
        <taxon>Eukaryota</taxon>
        <taxon>Viridiplantae</taxon>
        <taxon>Chlorophyta</taxon>
        <taxon>Pyramimonadophyceae</taxon>
        <taxon>Pyramimonadales</taxon>
        <taxon>Pyramimonadaceae</taxon>
        <taxon>Cymbomonas</taxon>
    </lineage>
</organism>
<dbReference type="AlphaFoldDB" id="A0AAE0FNK7"/>
<gene>
    <name evidence="1" type="ORF">CYMTET_28140</name>
</gene>
<accession>A0AAE0FNK7</accession>
<name>A0AAE0FNK7_9CHLO</name>
<evidence type="ECO:0000313" key="1">
    <source>
        <dbReference type="EMBL" id="KAK3263033.1"/>
    </source>
</evidence>
<dbReference type="EMBL" id="LGRX02015786">
    <property type="protein sequence ID" value="KAK3263033.1"/>
    <property type="molecule type" value="Genomic_DNA"/>
</dbReference>
<evidence type="ECO:0000313" key="2">
    <source>
        <dbReference type="Proteomes" id="UP001190700"/>
    </source>
</evidence>
<dbReference type="Proteomes" id="UP001190700">
    <property type="component" value="Unassembled WGS sequence"/>
</dbReference>
<proteinExistence type="predicted"/>
<reference evidence="1 2" key="1">
    <citation type="journal article" date="2015" name="Genome Biol. Evol.">
        <title>Comparative Genomics of a Bacterivorous Green Alga Reveals Evolutionary Causalities and Consequences of Phago-Mixotrophic Mode of Nutrition.</title>
        <authorList>
            <person name="Burns J.A."/>
            <person name="Paasch A."/>
            <person name="Narechania A."/>
            <person name="Kim E."/>
        </authorList>
    </citation>
    <scope>NUCLEOTIDE SEQUENCE [LARGE SCALE GENOMIC DNA]</scope>
    <source>
        <strain evidence="1 2">PLY_AMNH</strain>
    </source>
</reference>
<feature type="non-terminal residue" evidence="1">
    <location>
        <position position="309"/>
    </location>
</feature>